<evidence type="ECO:0000313" key="1">
    <source>
        <dbReference type="EMBL" id="PVE43957.1"/>
    </source>
</evidence>
<dbReference type="PROSITE" id="PS51257">
    <property type="entry name" value="PROKAR_LIPOPROTEIN"/>
    <property type="match status" value="1"/>
</dbReference>
<dbReference type="STRING" id="1293045.H663_19975"/>
<dbReference type="EMBL" id="LFYT02000003">
    <property type="protein sequence ID" value="PVE43957.1"/>
    <property type="molecule type" value="Genomic_DNA"/>
</dbReference>
<organism evidence="1 2">
    <name type="scientific">Limnohabitans planktonicus II-D5</name>
    <dbReference type="NCBI Taxonomy" id="1293045"/>
    <lineage>
        <taxon>Bacteria</taxon>
        <taxon>Pseudomonadati</taxon>
        <taxon>Pseudomonadota</taxon>
        <taxon>Betaproteobacteria</taxon>
        <taxon>Burkholderiales</taxon>
        <taxon>Comamonadaceae</taxon>
        <taxon>Limnohabitans</taxon>
    </lineage>
</organism>
<comment type="caution">
    <text evidence="1">The sequence shown here is derived from an EMBL/GenBank/DDBJ whole genome shotgun (WGS) entry which is preliminary data.</text>
</comment>
<keyword evidence="2" id="KW-1185">Reference proteome</keyword>
<accession>A0A2T7UGY7</accession>
<evidence type="ECO:0000313" key="2">
    <source>
        <dbReference type="Proteomes" id="UP000037507"/>
    </source>
</evidence>
<reference evidence="1" key="1">
    <citation type="submission" date="2017-04" db="EMBL/GenBank/DDBJ databases">
        <title>Unexpected and diverse lifestyles within the genus Limnohabitans.</title>
        <authorList>
            <person name="Kasalicky V."/>
            <person name="Mehrshad M."/>
            <person name="Andrei S.-A."/>
            <person name="Salcher M."/>
            <person name="Kratochvilova H."/>
            <person name="Simek K."/>
            <person name="Ghai R."/>
        </authorList>
    </citation>
    <scope>NUCLEOTIDE SEQUENCE [LARGE SCALE GENOMIC DNA]</scope>
    <source>
        <strain evidence="1">II-D5</strain>
    </source>
</reference>
<sequence length="61" mass="6480">MFRGTGSFNCLMGGCSQADKLWGGAGNETEYGYAGDESVYDGGLNLDFIASNANERKKMAC</sequence>
<name>A0A2T7UGY7_9BURK</name>
<proteinExistence type="predicted"/>
<protein>
    <submittedName>
        <fullName evidence="1">Uncharacterized protein</fullName>
    </submittedName>
</protein>
<dbReference type="Proteomes" id="UP000037507">
    <property type="component" value="Unassembled WGS sequence"/>
</dbReference>
<dbReference type="AlphaFoldDB" id="A0A2T7UGY7"/>
<gene>
    <name evidence="1" type="ORF">H663_003060</name>
</gene>